<evidence type="ECO:0000313" key="2">
    <source>
        <dbReference type="Proteomes" id="UP000230709"/>
    </source>
</evidence>
<reference evidence="2" key="1">
    <citation type="submission" date="2017-10" db="EMBL/GenBank/DDBJ databases">
        <title>Completed PacBio SMRT sequence of Methylosinus trichosporium OB3b reveals presence of a third large plasmid.</title>
        <authorList>
            <person name="Charles T.C."/>
            <person name="Lynch M.D.J."/>
            <person name="Heil J.R."/>
            <person name="Cheng J."/>
        </authorList>
    </citation>
    <scope>NUCLEOTIDE SEQUENCE [LARGE SCALE GENOMIC DNA]</scope>
    <source>
        <strain evidence="2">OB3b</strain>
    </source>
</reference>
<dbReference type="RefSeq" id="WP_003611772.1">
    <property type="nucleotide sequence ID" value="NZ_ADVE02000001.1"/>
</dbReference>
<dbReference type="Proteomes" id="UP000230709">
    <property type="component" value="Chromosome"/>
</dbReference>
<evidence type="ECO:0000313" key="1">
    <source>
        <dbReference type="EMBL" id="ATQ69079.1"/>
    </source>
</evidence>
<sequence>MALLTTRKPRKKIAQRQLELRKKLWPHVTDGHLWQRLHHDGFATIPRTMPLILTIMDDLANGQPVSMTYLDLWGRAFDECFVTLSKPREMAFHSGFTGQRAERTWRGRIKLLAELGFIELQAGASGPMSYAVILNPYLVIRRLHEQKHVGSGRINITR</sequence>
<keyword evidence="2" id="KW-1185">Reference proteome</keyword>
<protein>
    <submittedName>
        <fullName evidence="1">Uncharacterized protein</fullName>
    </submittedName>
</protein>
<proteinExistence type="predicted"/>
<accession>A0A2D2D2J6</accession>
<name>A0A2D2D2J6_METT3</name>
<dbReference type="AlphaFoldDB" id="A0A2D2D2J6"/>
<organism evidence="1 2">
    <name type="scientific">Methylosinus trichosporium (strain ATCC 35070 / NCIMB 11131 / UNIQEM 75 / OB3b)</name>
    <dbReference type="NCBI Taxonomy" id="595536"/>
    <lineage>
        <taxon>Bacteria</taxon>
        <taxon>Pseudomonadati</taxon>
        <taxon>Pseudomonadota</taxon>
        <taxon>Alphaproteobacteria</taxon>
        <taxon>Hyphomicrobiales</taxon>
        <taxon>Methylocystaceae</taxon>
        <taxon>Methylosinus</taxon>
    </lineage>
</organism>
<dbReference type="EMBL" id="CP023737">
    <property type="protein sequence ID" value="ATQ69079.1"/>
    <property type="molecule type" value="Genomic_DNA"/>
</dbReference>
<dbReference type="KEGG" id="mtw:CQW49_15235"/>
<gene>
    <name evidence="1" type="ORF">CQW49_15235</name>
</gene>